<organism evidence="2">
    <name type="scientific">Daphnia magna</name>
    <dbReference type="NCBI Taxonomy" id="35525"/>
    <lineage>
        <taxon>Eukaryota</taxon>
        <taxon>Metazoa</taxon>
        <taxon>Ecdysozoa</taxon>
        <taxon>Arthropoda</taxon>
        <taxon>Crustacea</taxon>
        <taxon>Branchiopoda</taxon>
        <taxon>Diplostraca</taxon>
        <taxon>Cladocera</taxon>
        <taxon>Anomopoda</taxon>
        <taxon>Daphniidae</taxon>
        <taxon>Daphnia</taxon>
    </lineage>
</organism>
<reference evidence="3 4" key="3">
    <citation type="submission" date="2016-03" db="EMBL/GenBank/DDBJ databases">
        <title>EvidentialGene: Evidence-directed Construction of Genes on Genomes.</title>
        <authorList>
            <person name="Gilbert D.G."/>
            <person name="Choi J.-H."/>
            <person name="Mockaitis K."/>
            <person name="Colbourne J."/>
            <person name="Pfrender M."/>
        </authorList>
    </citation>
    <scope>NUCLEOTIDE SEQUENCE [LARGE SCALE GENOMIC DNA]</scope>
    <source>
        <strain evidence="3 4">Xinb3</strain>
        <tissue evidence="3">Complete organism</tissue>
    </source>
</reference>
<name>A0A0P4YSH2_9CRUS</name>
<keyword evidence="4" id="KW-1185">Reference proteome</keyword>
<protein>
    <recommendedName>
        <fullName evidence="5">Secreted protein</fullName>
    </recommendedName>
</protein>
<feature type="signal peptide" evidence="1">
    <location>
        <begin position="1"/>
        <end position="24"/>
    </location>
</feature>
<evidence type="ECO:0008006" key="5">
    <source>
        <dbReference type="Google" id="ProtNLM"/>
    </source>
</evidence>
<reference evidence="2" key="1">
    <citation type="submission" date="2015-10" db="EMBL/GenBank/DDBJ databases">
        <title>Daphnia magna gene sets from two clonal populations assembled and annotated with EvidentialGene.</title>
        <authorList>
            <person name="Gilbert D."/>
            <person name="Podicheti R."/>
            <person name="Orsini L."/>
            <person name="Colbourne J."/>
            <person name="Pfrender M."/>
        </authorList>
    </citation>
    <scope>NUCLEOTIDE SEQUENCE</scope>
</reference>
<proteinExistence type="predicted"/>
<evidence type="ECO:0000313" key="3">
    <source>
        <dbReference type="EMBL" id="KZS11947.1"/>
    </source>
</evidence>
<feature type="chain" id="PRO_5013461708" description="Secreted protein" evidence="1">
    <location>
        <begin position="25"/>
        <end position="287"/>
    </location>
</feature>
<gene>
    <name evidence="3" type="ORF">APZ42_023239</name>
</gene>
<evidence type="ECO:0000313" key="4">
    <source>
        <dbReference type="Proteomes" id="UP000076858"/>
    </source>
</evidence>
<sequence length="287" mass="31570">MKCGLDFFHALLVLIALLTPGLNSTKLYLDEVLADAIEKLFGAVAQDEFTELIDNCPDASTSLKRTGDCITDRNLSYERFSSASPDNIYVKQICDDLSAVGKCFESVIEALESCSGDSREIPKKNINAVGAALNAALEYFCKDGGSKLNEFFKQGFPQCFVRRPGRHLARCFPGRTAGQAADSHRNINYWGTIAEENDFFNAHNCMLLRNHTNCAVGTLQKCSKNGVDVFQGAIDTVMDHLMCVDGKPETQENSEMDGVGAIHPVFLSIMSALVCVEIRRWLSAKSF</sequence>
<accession>A0A0P4YSH2</accession>
<dbReference type="AlphaFoldDB" id="A0A0P4YSH2"/>
<reference evidence="2" key="2">
    <citation type="submission" date="2015-10" db="EMBL/GenBank/DDBJ databases">
        <authorList>
            <person name="Gilbert D.G."/>
        </authorList>
    </citation>
    <scope>NUCLEOTIDE SEQUENCE</scope>
</reference>
<dbReference type="Proteomes" id="UP000076858">
    <property type="component" value="Unassembled WGS sequence"/>
</dbReference>
<evidence type="ECO:0000313" key="2">
    <source>
        <dbReference type="EMBL" id="JAJ00107.1"/>
    </source>
</evidence>
<evidence type="ECO:0000256" key="1">
    <source>
        <dbReference type="SAM" id="SignalP"/>
    </source>
</evidence>
<dbReference type="Pfam" id="PF07165">
    <property type="entry name" value="DUF1397"/>
    <property type="match status" value="1"/>
</dbReference>
<dbReference type="PANTHER" id="PTHR20997">
    <property type="entry name" value="EG:BACR42I17.2 PROTEIN-RELATED"/>
    <property type="match status" value="1"/>
</dbReference>
<keyword evidence="1" id="KW-0732">Signal</keyword>
<dbReference type="PANTHER" id="PTHR20997:SF2">
    <property type="entry name" value="EG:BACR42I17.2 PROTEIN-RELATED"/>
    <property type="match status" value="1"/>
</dbReference>
<dbReference type="InterPro" id="IPR009832">
    <property type="entry name" value="DUF1397"/>
</dbReference>
<dbReference type="EMBL" id="GDIP01223295">
    <property type="protein sequence ID" value="JAJ00107.1"/>
    <property type="molecule type" value="Transcribed_RNA"/>
</dbReference>
<dbReference type="OrthoDB" id="6339831at2759"/>
<dbReference type="EMBL" id="LRGB01001445">
    <property type="protein sequence ID" value="KZS11947.1"/>
    <property type="molecule type" value="Genomic_DNA"/>
</dbReference>